<dbReference type="Proteomes" id="UP000515908">
    <property type="component" value="Chromosome 05"/>
</dbReference>
<accession>A0A7G2C7I4</accession>
<protein>
    <submittedName>
        <fullName evidence="2">Uncharacterized protein</fullName>
    </submittedName>
</protein>
<keyword evidence="3" id="KW-1185">Reference proteome</keyword>
<sequence length="99" mass="11376">MGLPGWVRRCEVYAVCMVWPIATVACLVGTYRLFIWSYGGKEYFRYVAIEEPFKEQWYQANPKSALGMDTPLANVPKFLETPGYSPSDGSEDHPHHRNF</sequence>
<evidence type="ECO:0000256" key="1">
    <source>
        <dbReference type="SAM" id="Phobius"/>
    </source>
</evidence>
<evidence type="ECO:0000313" key="3">
    <source>
        <dbReference type="Proteomes" id="UP000515908"/>
    </source>
</evidence>
<evidence type="ECO:0000313" key="2">
    <source>
        <dbReference type="EMBL" id="CAD2215415.1"/>
    </source>
</evidence>
<dbReference type="EMBL" id="LR877149">
    <property type="protein sequence ID" value="CAD2215415.1"/>
    <property type="molecule type" value="Genomic_DNA"/>
</dbReference>
<dbReference type="VEuPathDB" id="TriTrypDB:ADEAN_000287000"/>
<feature type="transmembrane region" description="Helical" evidence="1">
    <location>
        <begin position="12"/>
        <end position="35"/>
    </location>
</feature>
<keyword evidence="1" id="KW-0812">Transmembrane</keyword>
<keyword evidence="1" id="KW-1133">Transmembrane helix</keyword>
<proteinExistence type="predicted"/>
<organism evidence="2 3">
    <name type="scientific">Angomonas deanei</name>
    <dbReference type="NCBI Taxonomy" id="59799"/>
    <lineage>
        <taxon>Eukaryota</taxon>
        <taxon>Discoba</taxon>
        <taxon>Euglenozoa</taxon>
        <taxon>Kinetoplastea</taxon>
        <taxon>Metakinetoplastina</taxon>
        <taxon>Trypanosomatida</taxon>
        <taxon>Trypanosomatidae</taxon>
        <taxon>Strigomonadinae</taxon>
        <taxon>Angomonas</taxon>
    </lineage>
</organism>
<dbReference type="AlphaFoldDB" id="A0A7G2C7I4"/>
<reference evidence="2 3" key="1">
    <citation type="submission" date="2020-08" db="EMBL/GenBank/DDBJ databases">
        <authorList>
            <person name="Newling K."/>
            <person name="Davey J."/>
            <person name="Forrester S."/>
        </authorList>
    </citation>
    <scope>NUCLEOTIDE SEQUENCE [LARGE SCALE GENOMIC DNA]</scope>
    <source>
        <strain evidence="3">Crithidia deanei Carvalho (ATCC PRA-265)</strain>
    </source>
</reference>
<dbReference type="OrthoDB" id="268405at2759"/>
<gene>
    <name evidence="2" type="ORF">ADEAN_000287000</name>
</gene>
<keyword evidence="1" id="KW-0472">Membrane</keyword>
<name>A0A7G2C7I4_9TRYP</name>